<dbReference type="Proteomes" id="UP001205560">
    <property type="component" value="Unassembled WGS sequence"/>
</dbReference>
<dbReference type="PANTHER" id="PTHR11236:SF50">
    <property type="entry name" value="AMINODEOXYCHORISMATE SYNTHASE COMPONENT 1"/>
    <property type="match status" value="1"/>
</dbReference>
<accession>A0ABT2AE31</accession>
<keyword evidence="3" id="KW-1185">Reference proteome</keyword>
<dbReference type="EMBL" id="JANUGX010000040">
    <property type="protein sequence ID" value="MCS0592302.1"/>
    <property type="molecule type" value="Genomic_DNA"/>
</dbReference>
<dbReference type="InterPro" id="IPR005802">
    <property type="entry name" value="ADC_synth_comp_1"/>
</dbReference>
<dbReference type="GO" id="GO:0046820">
    <property type="term" value="F:4-amino-4-deoxychorismate synthase activity"/>
    <property type="evidence" value="ECO:0007669"/>
    <property type="project" value="UniProtKB-EC"/>
</dbReference>
<feature type="domain" description="Chorismate-utilising enzyme C-terminal" evidence="1">
    <location>
        <begin position="125"/>
        <end position="394"/>
    </location>
</feature>
<dbReference type="InterPro" id="IPR036038">
    <property type="entry name" value="Aminotransferase-like"/>
</dbReference>
<evidence type="ECO:0000259" key="1">
    <source>
        <dbReference type="Pfam" id="PF00425"/>
    </source>
</evidence>
<evidence type="ECO:0000313" key="2">
    <source>
        <dbReference type="EMBL" id="MCS0592302.1"/>
    </source>
</evidence>
<organism evidence="2 3">
    <name type="scientific">Massilia norwichensis</name>
    <dbReference type="NCBI Taxonomy" id="1442366"/>
    <lineage>
        <taxon>Bacteria</taxon>
        <taxon>Pseudomonadati</taxon>
        <taxon>Pseudomonadota</taxon>
        <taxon>Betaproteobacteria</taxon>
        <taxon>Burkholderiales</taxon>
        <taxon>Oxalobacteraceae</taxon>
        <taxon>Telluria group</taxon>
        <taxon>Massilia</taxon>
    </lineage>
</organism>
<dbReference type="NCBIfam" id="TIGR00553">
    <property type="entry name" value="pabB"/>
    <property type="match status" value="1"/>
</dbReference>
<dbReference type="Pfam" id="PF00425">
    <property type="entry name" value="Chorismate_bind"/>
    <property type="match status" value="1"/>
</dbReference>
<dbReference type="PRINTS" id="PR00095">
    <property type="entry name" value="ANTSNTHASEI"/>
</dbReference>
<dbReference type="InterPro" id="IPR015890">
    <property type="entry name" value="Chorismate_C"/>
</dbReference>
<gene>
    <name evidence="2" type="primary">pabB</name>
    <name evidence="2" type="ORF">NX782_24260</name>
</gene>
<keyword evidence="2" id="KW-0808">Transferase</keyword>
<protein>
    <submittedName>
        <fullName evidence="2">Aminodeoxychorismate synthase component I</fullName>
        <ecNumber evidence="2">2.6.1.85</ecNumber>
    </submittedName>
</protein>
<name>A0ABT2AE31_9BURK</name>
<comment type="caution">
    <text evidence="2">The sequence shown here is derived from an EMBL/GenBank/DDBJ whole genome shotgun (WGS) entry which is preliminary data.</text>
</comment>
<dbReference type="InterPro" id="IPR043131">
    <property type="entry name" value="BCAT-like_N"/>
</dbReference>
<keyword evidence="2" id="KW-0032">Aminotransferase</keyword>
<evidence type="ECO:0000313" key="3">
    <source>
        <dbReference type="Proteomes" id="UP001205560"/>
    </source>
</evidence>
<dbReference type="SUPFAM" id="SSF56752">
    <property type="entry name" value="D-aminoacid aminotransferase-like PLP-dependent enzymes"/>
    <property type="match status" value="1"/>
</dbReference>
<dbReference type="Gene3D" id="3.20.10.10">
    <property type="entry name" value="D-amino Acid Aminotransferase, subunit A, domain 2"/>
    <property type="match status" value="1"/>
</dbReference>
<dbReference type="EC" id="2.6.1.85" evidence="2"/>
<dbReference type="RefSeq" id="WP_258848070.1">
    <property type="nucleotide sequence ID" value="NZ_JANUGX010000040.1"/>
</dbReference>
<dbReference type="InterPro" id="IPR001544">
    <property type="entry name" value="Aminotrans_IV"/>
</dbReference>
<reference evidence="2 3" key="1">
    <citation type="submission" date="2022-08" db="EMBL/GenBank/DDBJ databases">
        <title>Reclassification of Massilia species as members of the genera Telluria, Duganella, Pseudoduganella, Mokoshia gen. nov. and Zemynaea gen. nov. using orthogonal and non-orthogonal genome-based approaches.</title>
        <authorList>
            <person name="Bowman J.P."/>
        </authorList>
    </citation>
    <scope>NUCLEOTIDE SEQUENCE [LARGE SCALE GENOMIC DNA]</scope>
    <source>
        <strain evidence="2 3">LMG 28164</strain>
    </source>
</reference>
<dbReference type="PANTHER" id="PTHR11236">
    <property type="entry name" value="AMINOBENZOATE/ANTHRANILATE SYNTHASE"/>
    <property type="match status" value="1"/>
</dbReference>
<dbReference type="InterPro" id="IPR043132">
    <property type="entry name" value="BCAT-like_C"/>
</dbReference>
<proteinExistence type="predicted"/>
<dbReference type="InterPro" id="IPR019999">
    <property type="entry name" value="Anth_synth_I-like"/>
</dbReference>
<dbReference type="SUPFAM" id="SSF56322">
    <property type="entry name" value="ADC synthase"/>
    <property type="match status" value="1"/>
</dbReference>
<dbReference type="Gene3D" id="3.60.120.10">
    <property type="entry name" value="Anthranilate synthase"/>
    <property type="match status" value="1"/>
</dbReference>
<dbReference type="InterPro" id="IPR005801">
    <property type="entry name" value="ADC_synthase"/>
</dbReference>
<dbReference type="Pfam" id="PF01063">
    <property type="entry name" value="Aminotran_4"/>
    <property type="match status" value="1"/>
</dbReference>
<dbReference type="Gene3D" id="3.30.470.10">
    <property type="match status" value="1"/>
</dbReference>
<sequence length="613" mass="66129">MNDSAIFALLDDASPDANPSARSRLYRDYAGMLACHTVAEWPALLARLQEALAAGLYAVPVLGYELGEQLLGIVPPRVNDTPLAQVLLFRGYDSLSGEEVAAWLAQRAAASGPAGVADVRSNVDEAAFTRAIGRIRDYIAAGDTYQVNYTYRLRFDAFGDAAALYARLRARQPVPYGALIQLPDGRTVLSLSPELFVRHDAGRLLARPMKGTAPASGDEKQDAVRSTALAADPKNRAENLMIVDLLRNDLGRIARTGSVGVPALFEVRRYSSVLQMTSTVQAQLADGSSLDDIFGALYPCGSITGAPKRRTMEIIHELEPAPRGIYTGALGWIDPPASMAREGSGFGDFCLSVPIRTLVLQPPHNGVRHGELGVGAGIVYDSDPAAEYAECQLKASFLTGMPNDFEIFETIHATREDGCRHLERHLARLQASAAYFGYPFTEELARAGAIAACAVLPAATPHRLRLALQPDGDIVVHTAPLAPLDGPVEVLLSEQPVDSSALFARHKTSIRSRYDAAWKQAESVGAFDTLFFNECGDLAEGGRSSVFVRVGGRWYTPPLSSGVLPGVMRALLLEDPAWNAIECPISRETLERAQEIVVCNALRGPLRATIRRT</sequence>